<comment type="caution">
    <text evidence="11">The sequence shown here is derived from an EMBL/GenBank/DDBJ whole genome shotgun (WGS) entry which is preliminary data.</text>
</comment>
<evidence type="ECO:0000256" key="7">
    <source>
        <dbReference type="ARBA" id="ARBA00023316"/>
    </source>
</evidence>
<evidence type="ECO:0000256" key="5">
    <source>
        <dbReference type="ARBA" id="ARBA00022801"/>
    </source>
</evidence>
<keyword evidence="4" id="KW-0964">Secreted</keyword>
<dbReference type="SMART" id="SM00710">
    <property type="entry name" value="PbH1"/>
    <property type="match status" value="6"/>
</dbReference>
<sequence length="388" mass="42174">MKYTSVYWILFFCLIIPSCLAYNVVSFGAKGDGRTDSTSAFLSAWSAACNSASPSKVDIPRGTFLVRTLNFNGPCRTGIEFRIDGTIIAPVDYNAIGNSEFWIMFYKVSELLVYGGGTIDAKGNGYWSCRKGGGSCPQGARSIQFMWCNNVLLRGLTSLYSQRVHVGIGYSSNVRIEYVTIIAPSGSPNTDGIHVQNSRDVTIYGSNIKTGDDCISIGPGSMNLWIEKVACGPGHGISIGSLGQVNNEPGVANVTVVNSVFTKTQNGVRIKSWARPSDGFAKNLNFRNLVMRNVGYPIIIDQNYCPDNNCPRQSSGVKVSDVKFKNVKGTSSTQAAIKFDCSPSNPCTGIRLQDIKLTYNDRLRRPAFAYCENARGSHGSTVIPRSCF</sequence>
<evidence type="ECO:0000256" key="1">
    <source>
        <dbReference type="ARBA" id="ARBA00004191"/>
    </source>
</evidence>
<evidence type="ECO:0000313" key="12">
    <source>
        <dbReference type="Proteomes" id="UP001152561"/>
    </source>
</evidence>
<dbReference type="GO" id="GO:0071555">
    <property type="term" value="P:cell wall organization"/>
    <property type="evidence" value="ECO:0007669"/>
    <property type="project" value="UniProtKB-KW"/>
</dbReference>
<proteinExistence type="inferred from homology"/>
<dbReference type="InterPro" id="IPR006626">
    <property type="entry name" value="PbH1"/>
</dbReference>
<dbReference type="InterPro" id="IPR000743">
    <property type="entry name" value="Glyco_hydro_28"/>
</dbReference>
<evidence type="ECO:0000256" key="6">
    <source>
        <dbReference type="ARBA" id="ARBA00023295"/>
    </source>
</evidence>
<evidence type="ECO:0000313" key="11">
    <source>
        <dbReference type="EMBL" id="KAJ8527594.1"/>
    </source>
</evidence>
<dbReference type="Gene3D" id="2.160.20.10">
    <property type="entry name" value="Single-stranded right-handed beta-helix, Pectin lyase-like"/>
    <property type="match status" value="1"/>
</dbReference>
<evidence type="ECO:0008006" key="13">
    <source>
        <dbReference type="Google" id="ProtNLM"/>
    </source>
</evidence>
<feature type="signal peptide" evidence="10">
    <location>
        <begin position="1"/>
        <end position="21"/>
    </location>
</feature>
<feature type="chain" id="PRO_5040452141" description="Polygalacturonase" evidence="10">
    <location>
        <begin position="22"/>
        <end position="388"/>
    </location>
</feature>
<accession>A0A9Q1QT90</accession>
<dbReference type="PROSITE" id="PS00502">
    <property type="entry name" value="POLYGALACTURONASE"/>
    <property type="match status" value="1"/>
</dbReference>
<evidence type="ECO:0000256" key="3">
    <source>
        <dbReference type="ARBA" id="ARBA00022512"/>
    </source>
</evidence>
<comment type="subcellular location">
    <subcellularLocation>
        <location evidence="1">Secreted</location>
        <location evidence="1">Cell wall</location>
    </subcellularLocation>
</comment>
<dbReference type="PANTHER" id="PTHR31375">
    <property type="match status" value="1"/>
</dbReference>
<organism evidence="11 12">
    <name type="scientific">Anisodus acutangulus</name>
    <dbReference type="NCBI Taxonomy" id="402998"/>
    <lineage>
        <taxon>Eukaryota</taxon>
        <taxon>Viridiplantae</taxon>
        <taxon>Streptophyta</taxon>
        <taxon>Embryophyta</taxon>
        <taxon>Tracheophyta</taxon>
        <taxon>Spermatophyta</taxon>
        <taxon>Magnoliopsida</taxon>
        <taxon>eudicotyledons</taxon>
        <taxon>Gunneridae</taxon>
        <taxon>Pentapetalae</taxon>
        <taxon>asterids</taxon>
        <taxon>lamiids</taxon>
        <taxon>Solanales</taxon>
        <taxon>Solanaceae</taxon>
        <taxon>Solanoideae</taxon>
        <taxon>Hyoscyameae</taxon>
        <taxon>Anisodus</taxon>
    </lineage>
</organism>
<dbReference type="GO" id="GO:0005975">
    <property type="term" value="P:carbohydrate metabolic process"/>
    <property type="evidence" value="ECO:0007669"/>
    <property type="project" value="InterPro"/>
</dbReference>
<dbReference type="SUPFAM" id="SSF51126">
    <property type="entry name" value="Pectin lyase-like"/>
    <property type="match status" value="1"/>
</dbReference>
<dbReference type="Proteomes" id="UP001152561">
    <property type="component" value="Unassembled WGS sequence"/>
</dbReference>
<keyword evidence="7" id="KW-0961">Cell wall biogenesis/degradation</keyword>
<name>A0A9Q1QT90_9SOLA</name>
<keyword evidence="3" id="KW-0134">Cell wall</keyword>
<dbReference type="GO" id="GO:0004650">
    <property type="term" value="F:polygalacturonase activity"/>
    <property type="evidence" value="ECO:0007669"/>
    <property type="project" value="InterPro"/>
</dbReference>
<dbReference type="AlphaFoldDB" id="A0A9Q1QT90"/>
<evidence type="ECO:0000256" key="8">
    <source>
        <dbReference type="PROSITE-ProRule" id="PRU10052"/>
    </source>
</evidence>
<evidence type="ECO:0000256" key="10">
    <source>
        <dbReference type="SAM" id="SignalP"/>
    </source>
</evidence>
<comment type="similarity">
    <text evidence="2 9">Belongs to the glycosyl hydrolase 28 family.</text>
</comment>
<keyword evidence="12" id="KW-1185">Reference proteome</keyword>
<keyword evidence="6 9" id="KW-0326">Glycosidase</keyword>
<reference evidence="12" key="1">
    <citation type="journal article" date="2023" name="Proc. Natl. Acad. Sci. U.S.A.">
        <title>Genomic and structural basis for evolution of tropane alkaloid biosynthesis.</title>
        <authorList>
            <person name="Wanga Y.-J."/>
            <person name="Taina T."/>
            <person name="Yua J.-Y."/>
            <person name="Lia J."/>
            <person name="Xua B."/>
            <person name="Chenc J."/>
            <person name="D'Auriad J.C."/>
            <person name="Huanga J.-P."/>
            <person name="Huanga S.-X."/>
        </authorList>
    </citation>
    <scope>NUCLEOTIDE SEQUENCE [LARGE SCALE GENOMIC DNA]</scope>
    <source>
        <strain evidence="12">cv. KIB-2019</strain>
    </source>
</reference>
<dbReference type="OrthoDB" id="187139at2759"/>
<dbReference type="InterPro" id="IPR011050">
    <property type="entry name" value="Pectin_lyase_fold/virulence"/>
</dbReference>
<evidence type="ECO:0000256" key="2">
    <source>
        <dbReference type="ARBA" id="ARBA00008834"/>
    </source>
</evidence>
<dbReference type="Pfam" id="PF00295">
    <property type="entry name" value="Glyco_hydro_28"/>
    <property type="match status" value="1"/>
</dbReference>
<protein>
    <recommendedName>
        <fullName evidence="13">Polygalacturonase</fullName>
    </recommendedName>
</protein>
<keyword evidence="5 9" id="KW-0378">Hydrolase</keyword>
<keyword evidence="10" id="KW-0732">Signal</keyword>
<dbReference type="FunFam" id="2.160.20.10:FF:000004">
    <property type="entry name" value="Pectin lyase-like superfamily protein"/>
    <property type="match status" value="1"/>
</dbReference>
<dbReference type="EMBL" id="JAJAGQ010000023">
    <property type="protein sequence ID" value="KAJ8527594.1"/>
    <property type="molecule type" value="Genomic_DNA"/>
</dbReference>
<feature type="active site" evidence="8">
    <location>
        <position position="235"/>
    </location>
</feature>
<evidence type="ECO:0000256" key="9">
    <source>
        <dbReference type="RuleBase" id="RU361169"/>
    </source>
</evidence>
<gene>
    <name evidence="11" type="ORF">K7X08_015045</name>
</gene>
<dbReference type="InterPro" id="IPR012334">
    <property type="entry name" value="Pectin_lyas_fold"/>
</dbReference>
<evidence type="ECO:0000256" key="4">
    <source>
        <dbReference type="ARBA" id="ARBA00022525"/>
    </source>
</evidence>